<dbReference type="Gene3D" id="3.10.450.620">
    <property type="entry name" value="JHP933, nucleotidyltransferase-like core domain"/>
    <property type="match status" value="1"/>
</dbReference>
<dbReference type="Proteomes" id="UP000176429">
    <property type="component" value="Unassembled WGS sequence"/>
</dbReference>
<dbReference type="EMBL" id="MHSH01000005">
    <property type="protein sequence ID" value="OHA42429.1"/>
    <property type="molecule type" value="Genomic_DNA"/>
</dbReference>
<gene>
    <name evidence="1" type="ORF">A3H68_00465</name>
</gene>
<comment type="caution">
    <text evidence="1">The sequence shown here is derived from an EMBL/GenBank/DDBJ whole genome shotgun (WGS) entry which is preliminary data.</text>
</comment>
<reference evidence="1 2" key="1">
    <citation type="journal article" date="2016" name="Nat. Commun.">
        <title>Thousands of microbial genomes shed light on interconnected biogeochemical processes in an aquifer system.</title>
        <authorList>
            <person name="Anantharaman K."/>
            <person name="Brown C.T."/>
            <person name="Hug L.A."/>
            <person name="Sharon I."/>
            <person name="Castelle C.J."/>
            <person name="Probst A.J."/>
            <person name="Thomas B.C."/>
            <person name="Singh A."/>
            <person name="Wilkins M.J."/>
            <person name="Karaoz U."/>
            <person name="Brodie E.L."/>
            <person name="Williams K.H."/>
            <person name="Hubbard S.S."/>
            <person name="Banfield J.F."/>
        </authorList>
    </citation>
    <scope>NUCLEOTIDE SEQUENCE [LARGE SCALE GENOMIC DNA]</scope>
</reference>
<proteinExistence type="predicted"/>
<evidence type="ECO:0000313" key="2">
    <source>
        <dbReference type="Proteomes" id="UP000176429"/>
    </source>
</evidence>
<evidence type="ECO:0008006" key="3">
    <source>
        <dbReference type="Google" id="ProtNLM"/>
    </source>
</evidence>
<dbReference type="AlphaFoldDB" id="A0A1G2P3X9"/>
<name>A0A1G2P3X9_9BACT</name>
<protein>
    <recommendedName>
        <fullName evidence="3">Nucleotidyl transferase AbiEii/AbiGii toxin family protein</fullName>
    </recommendedName>
</protein>
<sequence>MLTFEQIKNSYRENEFSRNPRGALVEYLQYELLDSIFKQKNSEKLSFIGGTAVRLVYGSARFSEDLDFDNFGLSFDEFEVLLSKAAADMRLKDLVVEVRMVEKLAYHCYIKFPDLLFMNKLNPLANEKILIRVDAMHKDSSVLPRLVTLDRFGVYRTIRVNPLEVILAQKMLAVLDREKGRDLFDISYLYSLVSEPDFKYLKHYKIDRMSLKKQLVDRLEKFDLKKMIEDVKPFLLDADQIARVETFREFIKGRL</sequence>
<evidence type="ECO:0000313" key="1">
    <source>
        <dbReference type="EMBL" id="OHA42429.1"/>
    </source>
</evidence>
<dbReference type="InterPro" id="IPR014942">
    <property type="entry name" value="AbiEii"/>
</dbReference>
<dbReference type="Pfam" id="PF08843">
    <property type="entry name" value="AbiEii"/>
    <property type="match status" value="1"/>
</dbReference>
<accession>A0A1G2P3X9</accession>
<organism evidence="1 2">
    <name type="scientific">Candidatus Taylorbacteria bacterium RIFCSPLOWO2_02_FULL_46_40</name>
    <dbReference type="NCBI Taxonomy" id="1802329"/>
    <lineage>
        <taxon>Bacteria</taxon>
        <taxon>Candidatus Tayloriibacteriota</taxon>
    </lineage>
</organism>